<organism evidence="1 2">
    <name type="scientific">Stylosanthes scabra</name>
    <dbReference type="NCBI Taxonomy" id="79078"/>
    <lineage>
        <taxon>Eukaryota</taxon>
        <taxon>Viridiplantae</taxon>
        <taxon>Streptophyta</taxon>
        <taxon>Embryophyta</taxon>
        <taxon>Tracheophyta</taxon>
        <taxon>Spermatophyta</taxon>
        <taxon>Magnoliopsida</taxon>
        <taxon>eudicotyledons</taxon>
        <taxon>Gunneridae</taxon>
        <taxon>Pentapetalae</taxon>
        <taxon>rosids</taxon>
        <taxon>fabids</taxon>
        <taxon>Fabales</taxon>
        <taxon>Fabaceae</taxon>
        <taxon>Papilionoideae</taxon>
        <taxon>50 kb inversion clade</taxon>
        <taxon>dalbergioids sensu lato</taxon>
        <taxon>Dalbergieae</taxon>
        <taxon>Pterocarpus clade</taxon>
        <taxon>Stylosanthes</taxon>
    </lineage>
</organism>
<sequence>MSVKKESGSGLPYLGDDVLFKIFVKCHPKTVGRLRALSKFWSKRLTGKLFVEQNWKENEDRDPPVKLVEYGYFVIIGYDRGNMCIRCSEIGEVVKVIVWNLLTQAIVKIEDQARNYWGYSVSVYAFGYLDESWEYRVVYLYKKLYQNSSINWIMWNSIHRCWNHFGEYQTDIRKVGPTSVVVKGVIYWIGWCGFFNLQPTHVVAFSLDDASFFEDPIPAENLLSFHNICSFNKGLGFIAYQDVGLDREVSVWSLSVNEEKKFVWEKTIYISSFGIPYSPNILKGLDIISVLDTRSTATGSNDEQRTEVVISKRKNIGGNRSIIHHHGWQMSIFVKSYTMHRDGLFDI</sequence>
<accession>A0ABU6QLX7</accession>
<evidence type="ECO:0008006" key="3">
    <source>
        <dbReference type="Google" id="ProtNLM"/>
    </source>
</evidence>
<dbReference type="Proteomes" id="UP001341840">
    <property type="component" value="Unassembled WGS sequence"/>
</dbReference>
<gene>
    <name evidence="1" type="ORF">PIB30_065481</name>
</gene>
<protein>
    <recommendedName>
        <fullName evidence="3">F-box associated domain-containing protein</fullName>
    </recommendedName>
</protein>
<dbReference type="PANTHER" id="PTHR31111">
    <property type="entry name" value="BNAA05G37150D PROTEIN-RELATED"/>
    <property type="match status" value="1"/>
</dbReference>
<dbReference type="PANTHER" id="PTHR31111:SF136">
    <property type="entry name" value="F-BOX ASSOCIATED DOMAIN-CONTAINING PROTEIN"/>
    <property type="match status" value="1"/>
</dbReference>
<comment type="caution">
    <text evidence="1">The sequence shown here is derived from an EMBL/GenBank/DDBJ whole genome shotgun (WGS) entry which is preliminary data.</text>
</comment>
<proteinExistence type="predicted"/>
<name>A0ABU6QLX7_9FABA</name>
<dbReference type="EMBL" id="JASCZI010000653">
    <property type="protein sequence ID" value="MED6112852.1"/>
    <property type="molecule type" value="Genomic_DNA"/>
</dbReference>
<evidence type="ECO:0000313" key="2">
    <source>
        <dbReference type="Proteomes" id="UP001341840"/>
    </source>
</evidence>
<evidence type="ECO:0000313" key="1">
    <source>
        <dbReference type="EMBL" id="MED6112852.1"/>
    </source>
</evidence>
<keyword evidence="2" id="KW-1185">Reference proteome</keyword>
<reference evidence="1 2" key="1">
    <citation type="journal article" date="2023" name="Plants (Basel)">
        <title>Bridging the Gap: Combining Genomics and Transcriptomics Approaches to Understand Stylosanthes scabra, an Orphan Legume from the Brazilian Caatinga.</title>
        <authorList>
            <person name="Ferreira-Neto J.R.C."/>
            <person name="da Silva M.D."/>
            <person name="Binneck E."/>
            <person name="de Melo N.F."/>
            <person name="da Silva R.H."/>
            <person name="de Melo A.L.T.M."/>
            <person name="Pandolfi V."/>
            <person name="Bustamante F.O."/>
            <person name="Brasileiro-Vidal A.C."/>
            <person name="Benko-Iseppon A.M."/>
        </authorList>
    </citation>
    <scope>NUCLEOTIDE SEQUENCE [LARGE SCALE GENOMIC DNA]</scope>
    <source>
        <tissue evidence="1">Leaves</tissue>
    </source>
</reference>